<dbReference type="InterPro" id="IPR051993">
    <property type="entry name" value="Glycosyltransferase_8"/>
</dbReference>
<evidence type="ECO:0000256" key="8">
    <source>
        <dbReference type="ARBA" id="ARBA00023136"/>
    </source>
</evidence>
<comment type="similarity">
    <text evidence="2">Belongs to the glycosyltransferase 8 family.</text>
</comment>
<evidence type="ECO:0000256" key="4">
    <source>
        <dbReference type="ARBA" id="ARBA00022679"/>
    </source>
</evidence>
<organism evidence="13">
    <name type="scientific">Darwinula stevensoni</name>
    <dbReference type="NCBI Taxonomy" id="69355"/>
    <lineage>
        <taxon>Eukaryota</taxon>
        <taxon>Metazoa</taxon>
        <taxon>Ecdysozoa</taxon>
        <taxon>Arthropoda</taxon>
        <taxon>Crustacea</taxon>
        <taxon>Oligostraca</taxon>
        <taxon>Ostracoda</taxon>
        <taxon>Podocopa</taxon>
        <taxon>Podocopida</taxon>
        <taxon>Darwinulocopina</taxon>
        <taxon>Darwinuloidea</taxon>
        <taxon>Darwinulidae</taxon>
        <taxon>Darwinula</taxon>
    </lineage>
</organism>
<comment type="catalytic activity">
    <reaction evidence="12">
        <text>3-O-(beta-D-glucosyl)-L-seryl-[EGF-like domain protein] + UDP-alpha-D-xylose = 3-O-[alpha-D-xylosyl-(1-&gt;3)-beta-D-glucosyl]-L-seryl-[EGF-like domain protein] + UDP + H(+)</text>
        <dbReference type="Rhea" id="RHEA:56064"/>
        <dbReference type="Rhea" id="RHEA-COMP:14610"/>
        <dbReference type="Rhea" id="RHEA-COMP:14611"/>
        <dbReference type="ChEBI" id="CHEBI:15378"/>
        <dbReference type="ChEBI" id="CHEBI:57632"/>
        <dbReference type="ChEBI" id="CHEBI:58223"/>
        <dbReference type="ChEBI" id="CHEBI:140575"/>
        <dbReference type="ChEBI" id="CHEBI:140576"/>
        <dbReference type="EC" id="2.4.2.42"/>
    </reaction>
</comment>
<dbReference type="Proteomes" id="UP000677054">
    <property type="component" value="Unassembled WGS sequence"/>
</dbReference>
<dbReference type="PANTHER" id="PTHR46012:SF2">
    <property type="entry name" value="IP22168P"/>
    <property type="match status" value="1"/>
</dbReference>
<keyword evidence="7" id="KW-1133">Transmembrane helix</keyword>
<evidence type="ECO:0000256" key="3">
    <source>
        <dbReference type="ARBA" id="ARBA00022676"/>
    </source>
</evidence>
<evidence type="ECO:0000256" key="1">
    <source>
        <dbReference type="ARBA" id="ARBA00004606"/>
    </source>
</evidence>
<dbReference type="InterPro" id="IPR002495">
    <property type="entry name" value="Glyco_trans_8"/>
</dbReference>
<dbReference type="OrthoDB" id="6238971at2759"/>
<dbReference type="Pfam" id="PF01501">
    <property type="entry name" value="Glyco_transf_8"/>
    <property type="match status" value="1"/>
</dbReference>
<accession>A0A7R9AAW7</accession>
<dbReference type="GO" id="GO:0140563">
    <property type="term" value="F:UDP-D-xylose:beta-D-glucoside alpha-1,3-D-xylosyltransferase activity"/>
    <property type="evidence" value="ECO:0007669"/>
    <property type="project" value="UniProtKB-EC"/>
</dbReference>
<proteinExistence type="inferred from homology"/>
<comment type="function">
    <text evidence="10">Glycosyltransferase which elongates the O-linked glucose attached to EGF-like repeats in the extracellular domain of Notch proteins by catalyzing the addition of xylose.</text>
</comment>
<dbReference type="EMBL" id="LR902478">
    <property type="protein sequence ID" value="CAD7250609.1"/>
    <property type="molecule type" value="Genomic_DNA"/>
</dbReference>
<dbReference type="Gene3D" id="3.90.550.10">
    <property type="entry name" value="Spore Coat Polysaccharide Biosynthesis Protein SpsA, Chain A"/>
    <property type="match status" value="1"/>
</dbReference>
<keyword evidence="3" id="KW-0328">Glycosyltransferase</keyword>
<dbReference type="GO" id="GO:0016266">
    <property type="term" value="P:protein O-linked glycosylation via N-acetyl-galactosamine"/>
    <property type="evidence" value="ECO:0007669"/>
    <property type="project" value="TreeGrafter"/>
</dbReference>
<dbReference type="InterPro" id="IPR029044">
    <property type="entry name" value="Nucleotide-diphossugar_trans"/>
</dbReference>
<evidence type="ECO:0000256" key="10">
    <source>
        <dbReference type="ARBA" id="ARBA00037301"/>
    </source>
</evidence>
<keyword evidence="5" id="KW-0812">Transmembrane</keyword>
<dbReference type="EMBL" id="CAJPEV010002961">
    <property type="protein sequence ID" value="CAG0898538.1"/>
    <property type="molecule type" value="Genomic_DNA"/>
</dbReference>
<evidence type="ECO:0000313" key="14">
    <source>
        <dbReference type="Proteomes" id="UP000677054"/>
    </source>
</evidence>
<dbReference type="EC" id="2.4.2.42" evidence="11"/>
<evidence type="ECO:0000256" key="5">
    <source>
        <dbReference type="ARBA" id="ARBA00022692"/>
    </source>
</evidence>
<dbReference type="GO" id="GO:0016020">
    <property type="term" value="C:membrane"/>
    <property type="evidence" value="ECO:0007669"/>
    <property type="project" value="UniProtKB-SubCell"/>
</dbReference>
<evidence type="ECO:0000256" key="2">
    <source>
        <dbReference type="ARBA" id="ARBA00006351"/>
    </source>
</evidence>
<keyword evidence="14" id="KW-1185">Reference proteome</keyword>
<keyword evidence="4" id="KW-0808">Transferase</keyword>
<dbReference type="SUPFAM" id="SSF53448">
    <property type="entry name" value="Nucleotide-diphospho-sugar transferases"/>
    <property type="match status" value="1"/>
</dbReference>
<name>A0A7R9AAW7_9CRUS</name>
<gene>
    <name evidence="13" type="ORF">DSTB1V02_LOCUS10380</name>
</gene>
<sequence>MASGFFVNYAVPLPKYWVHPTLTEADPTSEPVLIFSACGKLTAKETLESLRSVVLFTRVPFRCIVVADWIATKVLKELRGTMPPHIRFQIVRLHKPIPWMLRPSLYKLAHLPCTWQRLYLPDIVPDVQFALYVDTDTLFFADLKEAWEDFKSLGPSHIMSIALEEENTSQHSSYQVMRHVPFYGQTGLAAGVMFFDLEKMRRSGWVDEVEEILVNYNAFLKIFDQDVINIYGHRHPEAINIVTCRWNYRVNHCLVKDNRCPSAEQKGIGILHGVVDAFKTSKIPEFSAAFKVIQEWDLRERDVITMADEMDRQIARLIHCPISTCDPNGLQIFSKAFRMNVSHVTHVVPIVHRLSNPSCSYQTPGE</sequence>
<reference evidence="13" key="1">
    <citation type="submission" date="2020-11" db="EMBL/GenBank/DDBJ databases">
        <authorList>
            <person name="Tran Van P."/>
        </authorList>
    </citation>
    <scope>NUCLEOTIDE SEQUENCE</scope>
</reference>
<comment type="subcellular location">
    <subcellularLocation>
        <location evidence="1">Membrane</location>
        <topology evidence="1">Single-pass type II membrane protein</topology>
    </subcellularLocation>
</comment>
<keyword evidence="8" id="KW-0472">Membrane</keyword>
<keyword evidence="6" id="KW-0735">Signal-anchor</keyword>
<protein>
    <recommendedName>
        <fullName evidence="11">UDP-D-xylose:beta-D-glucoside alpha-1,3-D-xylosyltransferase</fullName>
        <ecNumber evidence="11">2.4.2.42</ecNumber>
    </recommendedName>
</protein>
<evidence type="ECO:0000256" key="12">
    <source>
        <dbReference type="ARBA" id="ARBA00049181"/>
    </source>
</evidence>
<keyword evidence="9" id="KW-0325">Glycoprotein</keyword>
<evidence type="ECO:0000313" key="13">
    <source>
        <dbReference type="EMBL" id="CAD7250609.1"/>
    </source>
</evidence>
<dbReference type="PANTHER" id="PTHR46012">
    <property type="entry name" value="IP22168P"/>
    <property type="match status" value="1"/>
</dbReference>
<evidence type="ECO:0000256" key="6">
    <source>
        <dbReference type="ARBA" id="ARBA00022968"/>
    </source>
</evidence>
<dbReference type="AlphaFoldDB" id="A0A7R9AAW7"/>
<evidence type="ECO:0000256" key="11">
    <source>
        <dbReference type="ARBA" id="ARBA00038854"/>
    </source>
</evidence>
<evidence type="ECO:0000256" key="9">
    <source>
        <dbReference type="ARBA" id="ARBA00023180"/>
    </source>
</evidence>
<evidence type="ECO:0000256" key="7">
    <source>
        <dbReference type="ARBA" id="ARBA00022989"/>
    </source>
</evidence>